<dbReference type="KEGG" id="cpb:Cphamn1_0139"/>
<accession>B3EKE0</accession>
<feature type="coiled-coil region" evidence="1">
    <location>
        <begin position="60"/>
        <end position="100"/>
    </location>
</feature>
<dbReference type="HOGENOM" id="CLU_815587_0_0_10"/>
<dbReference type="STRING" id="331678.Cphamn1_0139"/>
<gene>
    <name evidence="2" type="ordered locus">Cphamn1_0139</name>
</gene>
<organism evidence="2">
    <name type="scientific">Chlorobium phaeobacteroides (strain BS1)</name>
    <dbReference type="NCBI Taxonomy" id="331678"/>
    <lineage>
        <taxon>Bacteria</taxon>
        <taxon>Pseudomonadati</taxon>
        <taxon>Chlorobiota</taxon>
        <taxon>Chlorobiia</taxon>
        <taxon>Chlorobiales</taxon>
        <taxon>Chlorobiaceae</taxon>
        <taxon>Chlorobium/Pelodictyon group</taxon>
        <taxon>Chlorobium</taxon>
    </lineage>
</organism>
<dbReference type="EMBL" id="CP001101">
    <property type="protein sequence ID" value="ACE03118.1"/>
    <property type="molecule type" value="Genomic_DNA"/>
</dbReference>
<reference evidence="2" key="1">
    <citation type="submission" date="2008-06" db="EMBL/GenBank/DDBJ databases">
        <title>Complete sequence of Chlorobium phaeobacteroides BS1.</title>
        <authorList>
            <consortium name="US DOE Joint Genome Institute"/>
            <person name="Lucas S."/>
            <person name="Copeland A."/>
            <person name="Lapidus A."/>
            <person name="Glavina del Rio T."/>
            <person name="Dalin E."/>
            <person name="Tice H."/>
            <person name="Bruce D."/>
            <person name="Goodwin L."/>
            <person name="Pitluck S."/>
            <person name="Schmutz J."/>
            <person name="Larimer F."/>
            <person name="Land M."/>
            <person name="Hauser L."/>
            <person name="Kyrpides N."/>
            <person name="Ovchinnikova G."/>
            <person name="Li T."/>
            <person name="Liu Z."/>
            <person name="Zhao F."/>
            <person name="Overmann J."/>
            <person name="Bryant D.A."/>
            <person name="Richardson P."/>
        </authorList>
    </citation>
    <scope>NUCLEOTIDE SEQUENCE [LARGE SCALE GENOMIC DNA]</scope>
    <source>
        <strain evidence="2">BS1</strain>
    </source>
</reference>
<keyword evidence="1" id="KW-0175">Coiled coil</keyword>
<dbReference type="OrthoDB" id="4578894at2"/>
<dbReference type="AlphaFoldDB" id="B3EKE0"/>
<proteinExistence type="predicted"/>
<evidence type="ECO:0000256" key="1">
    <source>
        <dbReference type="SAM" id="Coils"/>
    </source>
</evidence>
<evidence type="ECO:0000313" key="2">
    <source>
        <dbReference type="EMBL" id="ACE03118.1"/>
    </source>
</evidence>
<dbReference type="eggNOG" id="ENOG502ZQIH">
    <property type="taxonomic scope" value="Bacteria"/>
</dbReference>
<name>B3EKE0_CHLPB</name>
<sequence length="340" mass="39377">MEFMELVVLLVIIGFFALAIYNGKITLFIVTGLFLAMFIFLKIYEKVKAQEAERKDAERTREWKRKADEEAERARELKRKADEEARIKKHKEEQERLFNNMITLGNKSLSVFEEIPEHIRTAEEYLNQAEIDLKERAFAPFWDSIEYATTSLGHFDEGVKQINNNLSQYTELIKKYDNIPPQFPLARKSADKLSIANSASGRMKVIVRSAQCDFHFATIYEQRKTNQILVAGFTNLAQALNRIEWQISKSMANLAKSVDIMSSTLNDSMDHLADSVDSMSSTLNYSMNETHSRLDDMAQSVDHHHNELLKIKNDQVAREKRALKMLDNIQHHRKPSIFDQ</sequence>
<protein>
    <submittedName>
        <fullName evidence="2">Uncharacterized protein</fullName>
    </submittedName>
</protein>